<keyword evidence="4" id="KW-1185">Reference proteome</keyword>
<gene>
    <name evidence="3" type="ORF">B0T16DRAFT_437048</name>
</gene>
<comment type="caution">
    <text evidence="3">The sequence shown here is derived from an EMBL/GenBank/DDBJ whole genome shotgun (WGS) entry which is preliminary data.</text>
</comment>
<name>A0AA39Y5G6_9PEZI</name>
<feature type="region of interest" description="Disordered" evidence="1">
    <location>
        <begin position="136"/>
        <end position="157"/>
    </location>
</feature>
<feature type="domain" description="Nucleolar 27S pre-rRNA processing Urb2/Npa2 C-terminal" evidence="2">
    <location>
        <begin position="1153"/>
        <end position="1358"/>
    </location>
</feature>
<reference evidence="3" key="1">
    <citation type="submission" date="2023-06" db="EMBL/GenBank/DDBJ databases">
        <title>Genome-scale phylogeny and comparative genomics of the fungal order Sordariales.</title>
        <authorList>
            <consortium name="Lawrence Berkeley National Laboratory"/>
            <person name="Hensen N."/>
            <person name="Bonometti L."/>
            <person name="Westerberg I."/>
            <person name="Brannstrom I.O."/>
            <person name="Guillou S."/>
            <person name="Cros-Aarteil S."/>
            <person name="Calhoun S."/>
            <person name="Haridas S."/>
            <person name="Kuo A."/>
            <person name="Mondo S."/>
            <person name="Pangilinan J."/>
            <person name="Riley R."/>
            <person name="Labutti K."/>
            <person name="Andreopoulos B."/>
            <person name="Lipzen A."/>
            <person name="Chen C."/>
            <person name="Yanf M."/>
            <person name="Daum C."/>
            <person name="Ng V."/>
            <person name="Clum A."/>
            <person name="Steindorff A."/>
            <person name="Ohm R."/>
            <person name="Martin F."/>
            <person name="Silar P."/>
            <person name="Natvig D."/>
            <person name="Lalanne C."/>
            <person name="Gautier V."/>
            <person name="Ament-Velasquez S.L."/>
            <person name="Kruys A."/>
            <person name="Hutchinson M.I."/>
            <person name="Powell A.J."/>
            <person name="Barry K."/>
            <person name="Miller A.N."/>
            <person name="Grigoriev I.V."/>
            <person name="Debuchy R."/>
            <person name="Gladieux P."/>
            <person name="Thoren M.H."/>
            <person name="Johannesson H."/>
        </authorList>
    </citation>
    <scope>NUCLEOTIDE SEQUENCE</scope>
    <source>
        <strain evidence="3">SMH2532-1</strain>
    </source>
</reference>
<evidence type="ECO:0000259" key="2">
    <source>
        <dbReference type="Pfam" id="PF10441"/>
    </source>
</evidence>
<sequence>MGSNTNEGEAALVRAVRALDQGNIDTVPDKLERLWNMLPGHRVGAFHAAEEMLVRWLLKNMTGNTENAERVRRYPLAWNILGAVFTCVPLFSLAKSLADRRFVSILQQTLKEVSAPQKESAQPNGADSDVEMADALTPESAPNPRKRKRTAPSSFDLPIQRQPGHCIHTAEAVFEAIRVLLCRCDVKSLEGSPNHRMGAEHIKSLFSTSSTEAVATLVPFLTICNIAVSQADQQAFQEQSTWISTFNALWELRLQGPDDTSNVAINLAIPSMSLLGKLSGVSQPMPLGVDATVNEQWTRDLARFLARNLVLPCRAAFLNGKDQANIKHVVDLAGVSTAQTYPVLFDLVTRSPRVYGDKTSKKDYEEWTQTVFDVILQASKSNRRERSQAAIEAIMEMAAERDLALSASSLRVVCQEFALRPDDERWNLLLPIVKLNPDVFLLSEEGEELLQRALQKTEHPQQLSSTDLDKASQFIVHLADGYARARDLSSFVKIWLRYLIAAGPDATPGVLWSQPQLSKTVASHVEKFLNVDQLLEIMDTFTSGNDTAGAAARIHIIDALSAGIKSEEFVDAANMRSFETAYSDQISRKELSDTLSAGRWAIAAYCLPRGTLEEAGRIWSQIKGDASHILRKSSIRKRETYTAFQCCVAVWLANYPHGPAEKETGDMVCAFVDRLLESMAKPDGKKSAKGGLTAREYVYWMLSESSRAMSLIGLRNGMFPILLSLSLPQEPAHVEAVPDIVTRYRSIMENENNLNSHELMDKMVDSYIHLLQPSVQGFSDPLVKKAVQFLNDVPKERLSRSQRETAMSHLFSEFPVRVGAKSFGLDYWRQIVSLMMKLMSMPTFYKGMAFSDVVMVANTTQMMHSESEDADSPQSLLSAWVDLKLVGELAALSVRQMTSGTLEQREKTYLTEAIARLQQPWEHAEIPSLLTLLRAFLAAVEDSPASTQLEGWSSTALQLKKSVVSFAKDALKDMRLGGQKLMAAMNALAALDLLDPALVKEAAGKKVSSLVEASKTLDNELEPFGWEIRMFLAKHFPEALGFPFRMVFPKQSTADGDLSIATVDKSALLKYVDAVVHGVDDETKLGYLEELLENDQSATPNAVGELMVIYRLLQHIKGTKSNQPLPTFNLSQAHSTLCNRLLHVSSVPEFVLAAKAIYLLLDQRSWCITQWNIEATLSTVSGIASKTNLGIFSSPKIFQWLCRLVEIIIKRHRIRLDGHFHILITALQSVLRQLFSHMFDSTSAHAQLFARLLTLVCEPTDASVSRSSASGGLDSERDRAKRYAGQYMYLVLMQYVKLQLEYPVSHGVREALETGMYSVLDITTQDGLKLMNDAMDPSGRVIFRELYKQYQRFGKWSGV</sequence>
<dbReference type="PANTHER" id="PTHR15682">
    <property type="entry name" value="UNHEALTHY RIBOSOME BIOGENESIS PROTEIN 2 HOMOLOG"/>
    <property type="match status" value="1"/>
</dbReference>
<dbReference type="InterPro" id="IPR052609">
    <property type="entry name" value="Ribosome_Biogenesis_Reg"/>
</dbReference>
<protein>
    <submittedName>
        <fullName evidence="3">Urb2/Npa2 family-domain-containing protein</fullName>
    </submittedName>
</protein>
<accession>A0AA39Y5G6</accession>
<dbReference type="EMBL" id="JAULSV010000004">
    <property type="protein sequence ID" value="KAK0646074.1"/>
    <property type="molecule type" value="Genomic_DNA"/>
</dbReference>
<evidence type="ECO:0000256" key="1">
    <source>
        <dbReference type="SAM" id="MobiDB-lite"/>
    </source>
</evidence>
<evidence type="ECO:0000313" key="3">
    <source>
        <dbReference type="EMBL" id="KAK0646074.1"/>
    </source>
</evidence>
<dbReference type="InterPro" id="IPR018849">
    <property type="entry name" value="Urb2/Npa2_C"/>
</dbReference>
<evidence type="ECO:0000313" key="4">
    <source>
        <dbReference type="Proteomes" id="UP001174936"/>
    </source>
</evidence>
<dbReference type="GO" id="GO:0042254">
    <property type="term" value="P:ribosome biogenesis"/>
    <property type="evidence" value="ECO:0007669"/>
    <property type="project" value="TreeGrafter"/>
</dbReference>
<dbReference type="GO" id="GO:0005730">
    <property type="term" value="C:nucleolus"/>
    <property type="evidence" value="ECO:0007669"/>
    <property type="project" value="TreeGrafter"/>
</dbReference>
<proteinExistence type="predicted"/>
<dbReference type="PANTHER" id="PTHR15682:SF2">
    <property type="entry name" value="UNHEALTHY RIBOSOME BIOGENESIS PROTEIN 2 HOMOLOG"/>
    <property type="match status" value="1"/>
</dbReference>
<dbReference type="Pfam" id="PF10441">
    <property type="entry name" value="Urb2"/>
    <property type="match status" value="1"/>
</dbReference>
<dbReference type="Proteomes" id="UP001174936">
    <property type="component" value="Unassembled WGS sequence"/>
</dbReference>
<organism evidence="3 4">
    <name type="scientific">Cercophora newfieldiana</name>
    <dbReference type="NCBI Taxonomy" id="92897"/>
    <lineage>
        <taxon>Eukaryota</taxon>
        <taxon>Fungi</taxon>
        <taxon>Dikarya</taxon>
        <taxon>Ascomycota</taxon>
        <taxon>Pezizomycotina</taxon>
        <taxon>Sordariomycetes</taxon>
        <taxon>Sordariomycetidae</taxon>
        <taxon>Sordariales</taxon>
        <taxon>Lasiosphaeriaceae</taxon>
        <taxon>Cercophora</taxon>
    </lineage>
</organism>